<sequence>MPFRTSPLGFMLSLMPLRIPCSRMETLCLVPPTSGSMQAMLLTSRGSN</sequence>
<protein>
    <submittedName>
        <fullName evidence="1">Uncharacterized protein</fullName>
    </submittedName>
</protein>
<proteinExistence type="predicted"/>
<dbReference type="EMBL" id="GIBP01012252">
    <property type="protein sequence ID" value="NDV41221.1"/>
    <property type="molecule type" value="Transcribed_RNA"/>
</dbReference>
<dbReference type="AlphaFoldDB" id="A0A6B2LX70"/>
<evidence type="ECO:0000313" key="1">
    <source>
        <dbReference type="EMBL" id="NDV41221.1"/>
    </source>
</evidence>
<accession>A0A6B2LX70</accession>
<name>A0A6B2LX70_9EUKA</name>
<reference evidence="1" key="1">
    <citation type="journal article" date="2020" name="J. Eukaryot. Microbiol.">
        <title>De novo Sequencing, Assembly and Annotation of the Transcriptome for the Free-Living Testate Amoeba Arcella intermedia.</title>
        <authorList>
            <person name="Ribeiro G.M."/>
            <person name="Porfirio-Sousa A.L."/>
            <person name="Maurer-Alcala X.X."/>
            <person name="Katz L.A."/>
            <person name="Lahr D.J.G."/>
        </authorList>
    </citation>
    <scope>NUCLEOTIDE SEQUENCE</scope>
</reference>
<organism evidence="1">
    <name type="scientific">Arcella intermedia</name>
    <dbReference type="NCBI Taxonomy" id="1963864"/>
    <lineage>
        <taxon>Eukaryota</taxon>
        <taxon>Amoebozoa</taxon>
        <taxon>Tubulinea</taxon>
        <taxon>Elardia</taxon>
        <taxon>Arcellinida</taxon>
        <taxon>Sphaerothecina</taxon>
        <taxon>Arcellidae</taxon>
        <taxon>Arcella</taxon>
    </lineage>
</organism>